<evidence type="ECO:0000313" key="8">
    <source>
        <dbReference type="Proteomes" id="UP000823960"/>
    </source>
</evidence>
<name>A0A9D1NPZ6_9FIRM</name>
<dbReference type="InterPro" id="IPR000292">
    <property type="entry name" value="For/NO2_transpt"/>
</dbReference>
<keyword evidence="4 6" id="KW-0472">Membrane</keyword>
<evidence type="ECO:0000256" key="5">
    <source>
        <dbReference type="ARBA" id="ARBA00049660"/>
    </source>
</evidence>
<proteinExistence type="inferred from homology"/>
<feature type="transmembrane region" description="Helical" evidence="6">
    <location>
        <begin position="111"/>
        <end position="133"/>
    </location>
</feature>
<dbReference type="Pfam" id="PF01226">
    <property type="entry name" value="Form_Nir_trans"/>
    <property type="match status" value="1"/>
</dbReference>
<comment type="caution">
    <text evidence="7">The sequence shown here is derived from an EMBL/GenBank/DDBJ whole genome shotgun (WGS) entry which is preliminary data.</text>
</comment>
<dbReference type="Proteomes" id="UP000823960">
    <property type="component" value="Unassembled WGS sequence"/>
</dbReference>
<evidence type="ECO:0000256" key="6">
    <source>
        <dbReference type="SAM" id="Phobius"/>
    </source>
</evidence>
<keyword evidence="3 6" id="KW-1133">Transmembrane helix</keyword>
<dbReference type="PANTHER" id="PTHR30520">
    <property type="entry name" value="FORMATE TRANSPORTER-RELATED"/>
    <property type="match status" value="1"/>
</dbReference>
<evidence type="ECO:0000313" key="7">
    <source>
        <dbReference type="EMBL" id="HIV10710.1"/>
    </source>
</evidence>
<dbReference type="PANTHER" id="PTHR30520:SF6">
    <property type="entry name" value="FORMATE_NITRATE FAMILY TRANSPORTER (EUROFUNG)"/>
    <property type="match status" value="1"/>
</dbReference>
<keyword evidence="2 6" id="KW-0812">Transmembrane</keyword>
<evidence type="ECO:0000256" key="2">
    <source>
        <dbReference type="ARBA" id="ARBA00022692"/>
    </source>
</evidence>
<feature type="transmembrane region" description="Helical" evidence="6">
    <location>
        <begin position="7"/>
        <end position="28"/>
    </location>
</feature>
<reference evidence="7" key="2">
    <citation type="journal article" date="2021" name="PeerJ">
        <title>Extensive microbial diversity within the chicken gut microbiome revealed by metagenomics and culture.</title>
        <authorList>
            <person name="Gilroy R."/>
            <person name="Ravi A."/>
            <person name="Getino M."/>
            <person name="Pursley I."/>
            <person name="Horton D.L."/>
            <person name="Alikhan N.F."/>
            <person name="Baker D."/>
            <person name="Gharbi K."/>
            <person name="Hall N."/>
            <person name="Watson M."/>
            <person name="Adriaenssens E.M."/>
            <person name="Foster-Nyarko E."/>
            <person name="Jarju S."/>
            <person name="Secka A."/>
            <person name="Antonio M."/>
            <person name="Oren A."/>
            <person name="Chaudhuri R.R."/>
            <person name="La Ragione R."/>
            <person name="Hildebrand F."/>
            <person name="Pallen M.J."/>
        </authorList>
    </citation>
    <scope>NUCLEOTIDE SEQUENCE</scope>
    <source>
        <strain evidence="7">1370</strain>
    </source>
</reference>
<evidence type="ECO:0000256" key="3">
    <source>
        <dbReference type="ARBA" id="ARBA00022989"/>
    </source>
</evidence>
<reference evidence="7" key="1">
    <citation type="submission" date="2020-10" db="EMBL/GenBank/DDBJ databases">
        <authorList>
            <person name="Gilroy R."/>
        </authorList>
    </citation>
    <scope>NUCLEOTIDE SEQUENCE</scope>
    <source>
        <strain evidence="7">1370</strain>
    </source>
</reference>
<dbReference type="EMBL" id="DVOL01000044">
    <property type="protein sequence ID" value="HIV10710.1"/>
    <property type="molecule type" value="Genomic_DNA"/>
</dbReference>
<organism evidence="7 8">
    <name type="scientific">Candidatus Faeciplasma avium</name>
    <dbReference type="NCBI Taxonomy" id="2840798"/>
    <lineage>
        <taxon>Bacteria</taxon>
        <taxon>Bacillati</taxon>
        <taxon>Bacillota</taxon>
        <taxon>Clostridia</taxon>
        <taxon>Eubacteriales</taxon>
        <taxon>Oscillospiraceae</taxon>
        <taxon>Oscillospiraceae incertae sedis</taxon>
        <taxon>Candidatus Faeciplasma</taxon>
    </lineage>
</organism>
<dbReference type="InterPro" id="IPR023271">
    <property type="entry name" value="Aquaporin-like"/>
</dbReference>
<protein>
    <submittedName>
        <fullName evidence="7">Formate/nitrite transporter family protein</fullName>
    </submittedName>
</protein>
<comment type="similarity">
    <text evidence="5">Belongs to the FNT transporter (TC 1.A.16) family.</text>
</comment>
<dbReference type="GO" id="GO:0005886">
    <property type="term" value="C:plasma membrane"/>
    <property type="evidence" value="ECO:0007669"/>
    <property type="project" value="TreeGrafter"/>
</dbReference>
<dbReference type="GO" id="GO:0015499">
    <property type="term" value="F:formate transmembrane transporter activity"/>
    <property type="evidence" value="ECO:0007669"/>
    <property type="project" value="TreeGrafter"/>
</dbReference>
<feature type="transmembrane region" description="Helical" evidence="6">
    <location>
        <begin position="67"/>
        <end position="91"/>
    </location>
</feature>
<evidence type="ECO:0000256" key="1">
    <source>
        <dbReference type="ARBA" id="ARBA00004141"/>
    </source>
</evidence>
<dbReference type="AlphaFoldDB" id="A0A9D1NPZ6"/>
<sequence length="216" mass="22856">MRHIRHIKTFISGIASGVMVGIGGAVYMSCESRYVGAVLFSVALLSICCLGLYLYTGKIGFFAKDFTVENALSLVVGILGNFVGATATGLLCSYSLPGLVERAVSVCTAKLALGAGKAIVLGAFCGVLMFVAVKIYRENKTLLGVLFCIPVFILCGFEHSIADMYYFALAGMISLEYLGFILCVILGNTVGSIAICLLTEPFAGPSEKDKKENSAK</sequence>
<accession>A0A9D1NPZ6</accession>
<evidence type="ECO:0000256" key="4">
    <source>
        <dbReference type="ARBA" id="ARBA00023136"/>
    </source>
</evidence>
<comment type="subcellular location">
    <subcellularLocation>
        <location evidence="1">Membrane</location>
        <topology evidence="1">Multi-pass membrane protein</topology>
    </subcellularLocation>
</comment>
<feature type="transmembrane region" description="Helical" evidence="6">
    <location>
        <begin position="34"/>
        <end position="55"/>
    </location>
</feature>
<feature type="transmembrane region" description="Helical" evidence="6">
    <location>
        <begin position="177"/>
        <end position="198"/>
    </location>
</feature>
<dbReference type="Gene3D" id="1.20.1080.10">
    <property type="entry name" value="Glycerol uptake facilitator protein"/>
    <property type="match status" value="1"/>
</dbReference>
<gene>
    <name evidence="7" type="ORF">IAD28_03315</name>
</gene>
<feature type="transmembrane region" description="Helical" evidence="6">
    <location>
        <begin position="142"/>
        <end position="162"/>
    </location>
</feature>